<comment type="function">
    <text evidence="1">Involved in the import of queuosine (Q) precursors, required for Q precursor salvage.</text>
</comment>
<comment type="subcellular location">
    <subcellularLocation>
        <location evidence="1">Cell membrane</location>
        <topology evidence="1">Multi-pass membrane protein</topology>
    </subcellularLocation>
</comment>
<keyword evidence="1" id="KW-1003">Cell membrane</keyword>
<sequence length="246" mass="26915">MSSDQSGVIPVPRPASSLPQPRLRYFDLILGLFAAVLIISNIASTKTATLNLGFWRPTFDGGTILFPLTYIFGDLLTEVYGYARSRRVIWFGLAMNVLATLTFALVAGLPESADSPTKGAFGVVFAFAPRILLASTAAFFVGEFLNSYVLARLKLLTGGKWLWTRTIGSTLIGQGADTLVFSLVAFWGVLPNDVLWGLVLFNYVYKVGLEVVLTPVTYAVVAFLKRAEGVDTFDRHTDFNPFRLGN</sequence>
<accession>A0ABY5YGC1</accession>
<dbReference type="RefSeq" id="WP_260560046.1">
    <property type="nucleotide sequence ID" value="NZ_BAABEC010000074.1"/>
</dbReference>
<comment type="similarity">
    <text evidence="1">Belongs to the vitamin uptake transporter (VUT/ECF) (TC 2.A.88) family. Q precursor transporter subfamily.</text>
</comment>
<proteinExistence type="inferred from homology"/>
<feature type="transmembrane region" description="Helical" evidence="1">
    <location>
        <begin position="121"/>
        <end position="145"/>
    </location>
</feature>
<dbReference type="Pfam" id="PF02592">
    <property type="entry name" value="Vut_1"/>
    <property type="match status" value="1"/>
</dbReference>
<name>A0ABY5YGC1_9DEIO</name>
<evidence type="ECO:0000256" key="1">
    <source>
        <dbReference type="HAMAP-Rule" id="MF_02088"/>
    </source>
</evidence>
<keyword evidence="3" id="KW-1185">Reference proteome</keyword>
<keyword evidence="1" id="KW-1133">Transmembrane helix</keyword>
<organism evidence="2 3">
    <name type="scientific">Deinococcus rubellus</name>
    <dbReference type="NCBI Taxonomy" id="1889240"/>
    <lineage>
        <taxon>Bacteria</taxon>
        <taxon>Thermotogati</taxon>
        <taxon>Deinococcota</taxon>
        <taxon>Deinococci</taxon>
        <taxon>Deinococcales</taxon>
        <taxon>Deinococcaceae</taxon>
        <taxon>Deinococcus</taxon>
    </lineage>
</organism>
<dbReference type="InterPro" id="IPR003744">
    <property type="entry name" value="YhhQ"/>
</dbReference>
<dbReference type="NCBIfam" id="TIGR00697">
    <property type="entry name" value="queuosine precursor transporter"/>
    <property type="match status" value="1"/>
</dbReference>
<protein>
    <recommendedName>
        <fullName evidence="1">Probable queuosine precursor transporter</fullName>
        <shortName evidence="1">Q precursor transporter</shortName>
    </recommendedName>
</protein>
<dbReference type="Proteomes" id="UP001060261">
    <property type="component" value="Chromosome"/>
</dbReference>
<dbReference type="PANTHER" id="PTHR34300">
    <property type="entry name" value="QUEUOSINE PRECURSOR TRANSPORTER-RELATED"/>
    <property type="match status" value="1"/>
</dbReference>
<reference evidence="2" key="1">
    <citation type="submission" date="2022-09" db="EMBL/GenBank/DDBJ databases">
        <title>genome sequence of Deinococcus rubellus.</title>
        <authorList>
            <person name="Srinivasan S."/>
        </authorList>
    </citation>
    <scope>NUCLEOTIDE SEQUENCE</scope>
    <source>
        <strain evidence="2">Ant6</strain>
    </source>
</reference>
<keyword evidence="1" id="KW-0812">Transmembrane</keyword>
<keyword evidence="1" id="KW-0472">Membrane</keyword>
<dbReference type="HAMAP" id="MF_02088">
    <property type="entry name" value="Q_prec_transport"/>
    <property type="match status" value="1"/>
</dbReference>
<dbReference type="PANTHER" id="PTHR34300:SF2">
    <property type="entry name" value="QUEUOSINE PRECURSOR TRANSPORTER-RELATED"/>
    <property type="match status" value="1"/>
</dbReference>
<evidence type="ECO:0000313" key="3">
    <source>
        <dbReference type="Proteomes" id="UP001060261"/>
    </source>
</evidence>
<evidence type="ECO:0000313" key="2">
    <source>
        <dbReference type="EMBL" id="UWX63766.1"/>
    </source>
</evidence>
<keyword evidence="1" id="KW-0813">Transport</keyword>
<feature type="transmembrane region" description="Helical" evidence="1">
    <location>
        <begin position="88"/>
        <end position="109"/>
    </location>
</feature>
<feature type="transmembrane region" description="Helical" evidence="1">
    <location>
        <begin position="25"/>
        <end position="44"/>
    </location>
</feature>
<feature type="transmembrane region" description="Helical" evidence="1">
    <location>
        <begin position="166"/>
        <end position="190"/>
    </location>
</feature>
<gene>
    <name evidence="2" type="ORF">N0D28_13680</name>
</gene>
<feature type="transmembrane region" description="Helical" evidence="1">
    <location>
        <begin position="202"/>
        <end position="224"/>
    </location>
</feature>
<dbReference type="EMBL" id="CP104213">
    <property type="protein sequence ID" value="UWX63766.1"/>
    <property type="molecule type" value="Genomic_DNA"/>
</dbReference>